<gene>
    <name evidence="1" type="ORF">C900_00654</name>
</gene>
<protein>
    <recommendedName>
        <fullName evidence="3">CRISPR-associated protein Csh1</fullName>
    </recommendedName>
</protein>
<reference evidence="1 2" key="1">
    <citation type="submission" date="2012-12" db="EMBL/GenBank/DDBJ databases">
        <title>Genome assembly of Fulvivirga imtechensis AK7.</title>
        <authorList>
            <person name="Nupur N."/>
            <person name="Khatri I."/>
            <person name="Kumar R."/>
            <person name="Subramanian S."/>
            <person name="Pinnaka A."/>
        </authorList>
    </citation>
    <scope>NUCLEOTIDE SEQUENCE [LARGE SCALE GENOMIC DNA]</scope>
    <source>
        <strain evidence="1 2">AK7</strain>
    </source>
</reference>
<dbReference type="AlphaFoldDB" id="L8JZ89"/>
<dbReference type="Proteomes" id="UP000011135">
    <property type="component" value="Unassembled WGS sequence"/>
</dbReference>
<dbReference type="EMBL" id="AMZN01000013">
    <property type="protein sequence ID" value="ELR72969.1"/>
    <property type="molecule type" value="Genomic_DNA"/>
</dbReference>
<accession>L8JZ89</accession>
<dbReference type="OrthoDB" id="1397020at2"/>
<dbReference type="RefSeq" id="WP_009578431.1">
    <property type="nucleotide sequence ID" value="NZ_AMZN01000013.1"/>
</dbReference>
<dbReference type="eggNOG" id="ENOG502Z9DX">
    <property type="taxonomic scope" value="Bacteria"/>
</dbReference>
<evidence type="ECO:0000313" key="2">
    <source>
        <dbReference type="Proteomes" id="UP000011135"/>
    </source>
</evidence>
<organism evidence="1 2">
    <name type="scientific">Fulvivirga imtechensis AK7</name>
    <dbReference type="NCBI Taxonomy" id="1237149"/>
    <lineage>
        <taxon>Bacteria</taxon>
        <taxon>Pseudomonadati</taxon>
        <taxon>Bacteroidota</taxon>
        <taxon>Cytophagia</taxon>
        <taxon>Cytophagales</taxon>
        <taxon>Fulvivirgaceae</taxon>
        <taxon>Fulvivirga</taxon>
    </lineage>
</organism>
<keyword evidence="2" id="KW-1185">Reference proteome</keyword>
<evidence type="ECO:0008006" key="3">
    <source>
        <dbReference type="Google" id="ProtNLM"/>
    </source>
</evidence>
<proteinExistence type="predicted"/>
<sequence length="616" mass="72381">MIKEITNFVEQLPLEYFSKNLELKEGLYMFLDIQEGSDKKPALKNLDSNGHLEVNDYRIYDKNSEDSPFFATCLEIQTNSTPVAPQKIFNPNKKIYNASCSPFAVAFTKKNYEKYRDKKALLQKELSDQYFKAAEKYVPEQDHLKNSFRLFRNYLIENLFDLLDSLEAYRNAKESLTVNIYMKNIAVEHFIESHSRYLGASVFNKDIYNQEADGILMGVSDSLSGFNDKKLFLQHKSALSGISYRVSQREAQLLWKFFRLQSNKQIPNPMPLFVDNEEANKEMISFHESGQAKGYTEIVQRLLKKFDRNDLQNFYLIFFDVRSKKSKIIDLDFVPVFRYHIDGLGQLIELFSLKEPLPNSISNVFDLQLKIINKIFNGHLVSEKKGGGLWLKYFDDIEPSPKYGLTDAIFHIHQQYRKAFYDYIFKSKREAVSCAMFDDMMLKSILDDIRHDEEFNKHYRIREKLNIWFNLYNFFNQNQNREDMPNKTLETKNKLKSVMDDENQHIQTDSEFAFASGQVIWKILGQSKSANRSHALLEPFLQKVNPEEFKLAIARNFDTYKHEFKFYPKKYGFDKLMSEVMGYEPENSNMKNHLPMILAGYFADSLFKKESETVTQ</sequence>
<name>L8JZ89_9BACT</name>
<dbReference type="STRING" id="1237149.C900_00654"/>
<comment type="caution">
    <text evidence="1">The sequence shown here is derived from an EMBL/GenBank/DDBJ whole genome shotgun (WGS) entry which is preliminary data.</text>
</comment>
<evidence type="ECO:0000313" key="1">
    <source>
        <dbReference type="EMBL" id="ELR72969.1"/>
    </source>
</evidence>